<keyword evidence="4" id="KW-1185">Reference proteome</keyword>
<name>A0ABQ3D7A4_9ACTN</name>
<organism evidence="3 4">
    <name type="scientific">Streptomyces canarius</name>
    <dbReference type="NCBI Taxonomy" id="285453"/>
    <lineage>
        <taxon>Bacteria</taxon>
        <taxon>Bacillati</taxon>
        <taxon>Actinomycetota</taxon>
        <taxon>Actinomycetes</taxon>
        <taxon>Kitasatosporales</taxon>
        <taxon>Streptomycetaceae</taxon>
        <taxon>Streptomyces</taxon>
    </lineage>
</organism>
<dbReference type="PANTHER" id="PTHR46696:SF1">
    <property type="entry name" value="CYTOCHROME P450 YJIB-RELATED"/>
    <property type="match status" value="1"/>
</dbReference>
<dbReference type="RefSeq" id="WP_189893742.1">
    <property type="nucleotide sequence ID" value="NZ_BMVN01000044.1"/>
</dbReference>
<keyword evidence="2" id="KW-0408">Iron</keyword>
<dbReference type="PRINTS" id="PR00359">
    <property type="entry name" value="BP450"/>
</dbReference>
<comment type="similarity">
    <text evidence="1 2">Belongs to the cytochrome P450 family.</text>
</comment>
<dbReference type="Gene3D" id="1.10.630.10">
    <property type="entry name" value="Cytochrome P450"/>
    <property type="match status" value="1"/>
</dbReference>
<evidence type="ECO:0000313" key="4">
    <source>
        <dbReference type="Proteomes" id="UP000653644"/>
    </source>
</evidence>
<accession>A0ABQ3D7A4</accession>
<dbReference type="InterPro" id="IPR001128">
    <property type="entry name" value="Cyt_P450"/>
</dbReference>
<dbReference type="PANTHER" id="PTHR46696">
    <property type="entry name" value="P450, PUTATIVE (EUROFUNG)-RELATED"/>
    <property type="match status" value="1"/>
</dbReference>
<proteinExistence type="inferred from homology"/>
<gene>
    <name evidence="3" type="ORF">GCM10010345_76850</name>
</gene>
<keyword evidence="2" id="KW-0560">Oxidoreductase</keyword>
<dbReference type="InterPro" id="IPR002397">
    <property type="entry name" value="Cyt_P450_B"/>
</dbReference>
<dbReference type="Proteomes" id="UP000653644">
    <property type="component" value="Unassembled WGS sequence"/>
</dbReference>
<dbReference type="InterPro" id="IPR017972">
    <property type="entry name" value="Cyt_P450_CS"/>
</dbReference>
<sequence>MSDTPPTPHAPDDSLRFKPYTAKAAWPWQDLAADRATCPVAYSAELDAVQVTSYSGVKEALLRHDALSSTYSDLWPLDEPLPEHKQVLGASDPPRHTRQRRLLVKALSASRIKHMRPFSERLADDLVDEIIATGPVFDLVTAYARRMSEGHVAELLGIPGEERDAFARMAQLFEASIEDRANHGFSAELNDWITHLTELVRARRAGEDTGDDLITQLCLAEVEGDRFDEKEIAALIQLLAGAGISTTQQAIVNLVYLLDTHPQQRTAYLADIDGLTTSLVNEGLRFDGPVLGLWRRCLKPTTVQDTRINVLDKVFPVVAAANHDPEAYDRPDEFVIDRDWSALPPHLSFGHGIHYCVGMNLALLELQVAISTLYRRLPGLRTVKGCEPRQMPGPVVRSWPTLSMEYDSPAGVRNT</sequence>
<protein>
    <submittedName>
        <fullName evidence="3">Cytochrome P450 hydroxylase</fullName>
    </submittedName>
</protein>
<dbReference type="SUPFAM" id="SSF48264">
    <property type="entry name" value="Cytochrome P450"/>
    <property type="match status" value="1"/>
</dbReference>
<evidence type="ECO:0000313" key="3">
    <source>
        <dbReference type="EMBL" id="GHA61330.1"/>
    </source>
</evidence>
<comment type="caution">
    <text evidence="3">The sequence shown here is derived from an EMBL/GenBank/DDBJ whole genome shotgun (WGS) entry which is preliminary data.</text>
</comment>
<dbReference type="InterPro" id="IPR036396">
    <property type="entry name" value="Cyt_P450_sf"/>
</dbReference>
<keyword evidence="2" id="KW-0503">Monooxygenase</keyword>
<keyword evidence="2" id="KW-0349">Heme</keyword>
<dbReference type="Pfam" id="PF00067">
    <property type="entry name" value="p450"/>
    <property type="match status" value="1"/>
</dbReference>
<keyword evidence="2" id="KW-0479">Metal-binding</keyword>
<reference evidence="4" key="1">
    <citation type="journal article" date="2019" name="Int. J. Syst. Evol. Microbiol.">
        <title>The Global Catalogue of Microorganisms (GCM) 10K type strain sequencing project: providing services to taxonomists for standard genome sequencing and annotation.</title>
        <authorList>
            <consortium name="The Broad Institute Genomics Platform"/>
            <consortium name="The Broad Institute Genome Sequencing Center for Infectious Disease"/>
            <person name="Wu L."/>
            <person name="Ma J."/>
        </authorList>
    </citation>
    <scope>NUCLEOTIDE SEQUENCE [LARGE SCALE GENOMIC DNA]</scope>
    <source>
        <strain evidence="4">JCM 4733</strain>
    </source>
</reference>
<dbReference type="PROSITE" id="PS00086">
    <property type="entry name" value="CYTOCHROME_P450"/>
    <property type="match status" value="1"/>
</dbReference>
<evidence type="ECO:0000256" key="1">
    <source>
        <dbReference type="ARBA" id="ARBA00010617"/>
    </source>
</evidence>
<dbReference type="EMBL" id="BMVN01000044">
    <property type="protein sequence ID" value="GHA61330.1"/>
    <property type="molecule type" value="Genomic_DNA"/>
</dbReference>
<evidence type="ECO:0000256" key="2">
    <source>
        <dbReference type="RuleBase" id="RU000461"/>
    </source>
</evidence>